<comment type="caution">
    <text evidence="2">The sequence shown here is derived from an EMBL/GenBank/DDBJ whole genome shotgun (WGS) entry which is preliminary data.</text>
</comment>
<organism evidence="2 3">
    <name type="scientific">Yinghuangia soli</name>
    <dbReference type="NCBI Taxonomy" id="2908204"/>
    <lineage>
        <taxon>Bacteria</taxon>
        <taxon>Bacillati</taxon>
        <taxon>Actinomycetota</taxon>
        <taxon>Actinomycetes</taxon>
        <taxon>Kitasatosporales</taxon>
        <taxon>Streptomycetaceae</taxon>
        <taxon>Yinghuangia</taxon>
    </lineage>
</organism>
<evidence type="ECO:0000313" key="2">
    <source>
        <dbReference type="EMBL" id="MCF2529042.1"/>
    </source>
</evidence>
<feature type="compositionally biased region" description="Basic and acidic residues" evidence="1">
    <location>
        <begin position="48"/>
        <end position="63"/>
    </location>
</feature>
<dbReference type="AlphaFoldDB" id="A0AA41Q0M8"/>
<dbReference type="Proteomes" id="UP001165378">
    <property type="component" value="Unassembled WGS sequence"/>
</dbReference>
<proteinExistence type="predicted"/>
<keyword evidence="3" id="KW-1185">Reference proteome</keyword>
<feature type="compositionally biased region" description="Polar residues" evidence="1">
    <location>
        <begin position="1"/>
        <end position="10"/>
    </location>
</feature>
<evidence type="ECO:0000256" key="1">
    <source>
        <dbReference type="SAM" id="MobiDB-lite"/>
    </source>
</evidence>
<feature type="compositionally biased region" description="Low complexity" evidence="1">
    <location>
        <begin position="67"/>
        <end position="81"/>
    </location>
</feature>
<dbReference type="EMBL" id="JAKFHA010000009">
    <property type="protein sequence ID" value="MCF2529042.1"/>
    <property type="molecule type" value="Genomic_DNA"/>
</dbReference>
<reference evidence="2" key="1">
    <citation type="submission" date="2022-01" db="EMBL/GenBank/DDBJ databases">
        <title>Genome-Based Taxonomic Classification of the Phylum Actinobacteria.</title>
        <authorList>
            <person name="Gao Y."/>
        </authorList>
    </citation>
    <scope>NUCLEOTIDE SEQUENCE</scope>
    <source>
        <strain evidence="2">KLBMP 8922</strain>
    </source>
</reference>
<dbReference type="RefSeq" id="WP_235053205.1">
    <property type="nucleotide sequence ID" value="NZ_JAKFHA010000009.1"/>
</dbReference>
<feature type="region of interest" description="Disordered" evidence="1">
    <location>
        <begin position="1"/>
        <end position="97"/>
    </location>
</feature>
<evidence type="ECO:0000313" key="3">
    <source>
        <dbReference type="Proteomes" id="UP001165378"/>
    </source>
</evidence>
<gene>
    <name evidence="2" type="ORF">LZ495_17735</name>
</gene>
<feature type="compositionally biased region" description="Low complexity" evidence="1">
    <location>
        <begin position="37"/>
        <end position="47"/>
    </location>
</feature>
<protein>
    <submittedName>
        <fullName evidence="2">Uncharacterized protein</fullName>
    </submittedName>
</protein>
<accession>A0AA41Q0M8</accession>
<name>A0AA41Q0M8_9ACTN</name>
<sequence>MAAKTASKTGGKNKATAAVTGADTEPKVAGKSKPKSATKPAAKPAAKAKPEKSRAPGKAKQEPHGQLTPAVTPAATPALTPDPGHRSGAPPEVPIPPPVLLARGHLRRRGWTDSGILKFLGEPDAHAPNPVVWSAANMRLYDQARVAGIEATEVWQRWRAESEQRRELNRRRAEERSHARAEHLARLGMYAEVASHVANR</sequence>